<comment type="caution">
    <text evidence="2">The sequence shown here is derived from an EMBL/GenBank/DDBJ whole genome shotgun (WGS) entry which is preliminary data.</text>
</comment>
<dbReference type="RefSeq" id="WP_190560924.1">
    <property type="nucleotide sequence ID" value="NZ_JACJQU010000006.1"/>
</dbReference>
<protein>
    <submittedName>
        <fullName evidence="2">Uncharacterized protein</fullName>
    </submittedName>
</protein>
<evidence type="ECO:0000256" key="1">
    <source>
        <dbReference type="SAM" id="MobiDB-lite"/>
    </source>
</evidence>
<dbReference type="EMBL" id="JACJQU010000006">
    <property type="protein sequence ID" value="MBD2294505.1"/>
    <property type="molecule type" value="Genomic_DNA"/>
</dbReference>
<gene>
    <name evidence="2" type="ORF">H6G06_13715</name>
</gene>
<dbReference type="AlphaFoldDB" id="A0A926WI31"/>
<feature type="region of interest" description="Disordered" evidence="1">
    <location>
        <begin position="43"/>
        <end position="75"/>
    </location>
</feature>
<dbReference type="Proteomes" id="UP000662185">
    <property type="component" value="Unassembled WGS sequence"/>
</dbReference>
<evidence type="ECO:0000313" key="3">
    <source>
        <dbReference type="Proteomes" id="UP000662185"/>
    </source>
</evidence>
<sequence length="75" mass="8351">MNKKTVPNQAEKLNPETDASQLSPEVLDKIKHPPKMDDVIREQSATEKRGNQALVPEMLDEPSDIMTGYSNEQSG</sequence>
<accession>A0A926WI31</accession>
<proteinExistence type="predicted"/>
<organism evidence="2 3">
    <name type="scientific">Anabaena sphaerica FACHB-251</name>
    <dbReference type="NCBI Taxonomy" id="2692883"/>
    <lineage>
        <taxon>Bacteria</taxon>
        <taxon>Bacillati</taxon>
        <taxon>Cyanobacteriota</taxon>
        <taxon>Cyanophyceae</taxon>
        <taxon>Nostocales</taxon>
        <taxon>Nostocaceae</taxon>
        <taxon>Anabaena</taxon>
    </lineage>
</organism>
<keyword evidence="3" id="KW-1185">Reference proteome</keyword>
<feature type="region of interest" description="Disordered" evidence="1">
    <location>
        <begin position="1"/>
        <end position="25"/>
    </location>
</feature>
<reference evidence="3" key="1">
    <citation type="journal article" date="2020" name="ISME J.">
        <title>Comparative genomics reveals insights into cyanobacterial evolution and habitat adaptation.</title>
        <authorList>
            <person name="Chen M.Y."/>
            <person name="Teng W.K."/>
            <person name="Zhao L."/>
            <person name="Hu C.X."/>
            <person name="Zhou Y.K."/>
            <person name="Han B.P."/>
            <person name="Song L.R."/>
            <person name="Shu W.S."/>
        </authorList>
    </citation>
    <scope>NUCLEOTIDE SEQUENCE [LARGE SCALE GENOMIC DNA]</scope>
    <source>
        <strain evidence="3">FACHB-251</strain>
    </source>
</reference>
<evidence type="ECO:0000313" key="2">
    <source>
        <dbReference type="EMBL" id="MBD2294505.1"/>
    </source>
</evidence>
<name>A0A926WI31_9NOST</name>